<evidence type="ECO:0000256" key="12">
    <source>
        <dbReference type="PIRSR" id="PIRSR605027-4"/>
    </source>
</evidence>
<dbReference type="AlphaFoldDB" id="A0A3N0YTS6"/>
<dbReference type="GO" id="GO:0015018">
    <property type="term" value="F:galactosylgalactosylxylosylprotein 3-beta-glucuronosyltransferase activity"/>
    <property type="evidence" value="ECO:0007669"/>
    <property type="project" value="UniProtKB-UniRule"/>
</dbReference>
<dbReference type="UniPathway" id="UPA00378"/>
<comment type="pathway">
    <text evidence="14">Protein modification; protein glycosylation.</text>
</comment>
<dbReference type="EC" id="2.4.1.135" evidence="3 14"/>
<evidence type="ECO:0000313" key="15">
    <source>
        <dbReference type="EMBL" id="ROL49585.1"/>
    </source>
</evidence>
<dbReference type="InterPro" id="IPR005027">
    <property type="entry name" value="Glyco_trans_43"/>
</dbReference>
<protein>
    <recommendedName>
        <fullName evidence="3 14">Galactosylgalactosylxylosylprotein 3-beta-glucuronosyltransferase</fullName>
        <ecNumber evidence="3 14">2.4.1.135</ecNumber>
    </recommendedName>
</protein>
<keyword evidence="8" id="KW-0472">Membrane</keyword>
<dbReference type="GO" id="GO:0005975">
    <property type="term" value="P:carbohydrate metabolic process"/>
    <property type="evidence" value="ECO:0007669"/>
    <property type="project" value="TreeGrafter"/>
</dbReference>
<dbReference type="GO" id="GO:0000139">
    <property type="term" value="C:Golgi membrane"/>
    <property type="evidence" value="ECO:0007669"/>
    <property type="project" value="UniProtKB-SubCell"/>
</dbReference>
<accession>A0A3N0YTS6</accession>
<evidence type="ECO:0000256" key="2">
    <source>
        <dbReference type="ARBA" id="ARBA00007706"/>
    </source>
</evidence>
<dbReference type="Proteomes" id="UP000281406">
    <property type="component" value="Unassembled WGS sequence"/>
</dbReference>
<proteinExistence type="inferred from homology"/>
<dbReference type="PANTHER" id="PTHR10896:SF8">
    <property type="entry name" value="GALACTOSYLGALACTOSYLXYLOSYLPROTEIN 3-BETA-GLUCURONOSYLTRANSFERASE 2"/>
    <property type="match status" value="1"/>
</dbReference>
<keyword evidence="9 13" id="KW-0325">Glycoprotein</keyword>
<dbReference type="GO" id="GO:0046872">
    <property type="term" value="F:metal ion binding"/>
    <property type="evidence" value="ECO:0007669"/>
    <property type="project" value="UniProtKB-KW"/>
</dbReference>
<comment type="catalytic activity">
    <reaction evidence="10 14">
        <text>3-O-(beta-D-galactosyl-(1-&gt;3)-beta-D-galactosyl-(1-&gt;4)-beta-D-xylosyl)-L-seryl-[protein] + UDP-alpha-D-glucuronate = 3-O-(beta-D-GlcA-(1-&gt;3)-beta-D-Gal-(1-&gt;3)-beta-D-Gal-(1-&gt;4)-beta-D-Xyl)-L-seryl-[protein] + UDP + H(+)</text>
        <dbReference type="Rhea" id="RHEA:24168"/>
        <dbReference type="Rhea" id="RHEA-COMP:12571"/>
        <dbReference type="Rhea" id="RHEA-COMP:12573"/>
        <dbReference type="ChEBI" id="CHEBI:15378"/>
        <dbReference type="ChEBI" id="CHEBI:58052"/>
        <dbReference type="ChEBI" id="CHEBI:58223"/>
        <dbReference type="ChEBI" id="CHEBI:132090"/>
        <dbReference type="ChEBI" id="CHEBI:132093"/>
        <dbReference type="EC" id="2.4.1.135"/>
    </reaction>
</comment>
<keyword evidence="4 14" id="KW-0808">Transferase</keyword>
<evidence type="ECO:0000256" key="7">
    <source>
        <dbReference type="ARBA" id="ARBA00022989"/>
    </source>
</evidence>
<dbReference type="SUPFAM" id="SSF53448">
    <property type="entry name" value="Nucleotide-diphospho-sugar transferases"/>
    <property type="match status" value="1"/>
</dbReference>
<evidence type="ECO:0000256" key="3">
    <source>
        <dbReference type="ARBA" id="ARBA00012641"/>
    </source>
</evidence>
<evidence type="ECO:0000256" key="1">
    <source>
        <dbReference type="ARBA" id="ARBA00004606"/>
    </source>
</evidence>
<dbReference type="PANTHER" id="PTHR10896">
    <property type="entry name" value="GALACTOSYLGALACTOSYLXYLOSYLPROTEIN 3-BETA-GLUCURONOSYLTRANSFERASE BETA-1,3-GLUCURONYLTRANSFERASE"/>
    <property type="match status" value="1"/>
</dbReference>
<feature type="active site" description="Proton donor/acceptor" evidence="11">
    <location>
        <position position="98"/>
    </location>
</feature>
<comment type="cofactor">
    <cofactor evidence="14">
        <name>Mn(2+)</name>
        <dbReference type="ChEBI" id="CHEBI:29035"/>
    </cofactor>
</comment>
<name>A0A3N0YTS6_ANAGA</name>
<evidence type="ECO:0000256" key="4">
    <source>
        <dbReference type="ARBA" id="ARBA00022679"/>
    </source>
</evidence>
<organism evidence="15 16">
    <name type="scientific">Anabarilius grahami</name>
    <name type="common">Kanglang fish</name>
    <name type="synonym">Barilius grahami</name>
    <dbReference type="NCBI Taxonomy" id="495550"/>
    <lineage>
        <taxon>Eukaryota</taxon>
        <taxon>Metazoa</taxon>
        <taxon>Chordata</taxon>
        <taxon>Craniata</taxon>
        <taxon>Vertebrata</taxon>
        <taxon>Euteleostomi</taxon>
        <taxon>Actinopterygii</taxon>
        <taxon>Neopterygii</taxon>
        <taxon>Teleostei</taxon>
        <taxon>Ostariophysi</taxon>
        <taxon>Cypriniformes</taxon>
        <taxon>Xenocyprididae</taxon>
        <taxon>Xenocypridinae</taxon>
        <taxon>Xenocypridinae incertae sedis</taxon>
        <taxon>Anabarilius</taxon>
    </lineage>
</organism>
<sequence>MIEMANQIKEGRLYYLQKTLERMRSTRRVSVWPVGLVGGRRYERPLVEKGKVVGWYTGWKADRPFAIDMAGFAVNLQVILSNPRALFKRRGAKPGMQESDFLKQITKVEDLEPKARNCTQLQASLVSEIHYFEQFWYYFENITSYAGLFFYQ</sequence>
<keyword evidence="14" id="KW-0333">Golgi apparatus</keyword>
<evidence type="ECO:0000256" key="11">
    <source>
        <dbReference type="PIRSR" id="PIRSR605027-1"/>
    </source>
</evidence>
<evidence type="ECO:0000256" key="14">
    <source>
        <dbReference type="RuleBase" id="RU363127"/>
    </source>
</evidence>
<evidence type="ECO:0000256" key="5">
    <source>
        <dbReference type="ARBA" id="ARBA00022692"/>
    </source>
</evidence>
<evidence type="ECO:0000256" key="9">
    <source>
        <dbReference type="ARBA" id="ARBA00023180"/>
    </source>
</evidence>
<dbReference type="OrthoDB" id="675023at2759"/>
<feature type="site" description="Interaction with galactose moiety of substrate glycoprotein" evidence="12">
    <location>
        <position position="43"/>
    </location>
</feature>
<keyword evidence="7" id="KW-1133">Transmembrane helix</keyword>
<evidence type="ECO:0000256" key="8">
    <source>
        <dbReference type="ARBA" id="ARBA00023136"/>
    </source>
</evidence>
<feature type="glycosylation site" description="N-linked (GlcNAc...) asparagine" evidence="13">
    <location>
        <position position="117"/>
    </location>
</feature>
<evidence type="ECO:0000256" key="13">
    <source>
        <dbReference type="PIRSR" id="PIRSR605027-6"/>
    </source>
</evidence>
<gene>
    <name evidence="15" type="ORF">DPX16_15911</name>
</gene>
<evidence type="ECO:0000256" key="10">
    <source>
        <dbReference type="ARBA" id="ARBA00047979"/>
    </source>
</evidence>
<comment type="caution">
    <text evidence="15">The sequence shown here is derived from an EMBL/GenBank/DDBJ whole genome shotgun (WGS) entry which is preliminary data.</text>
</comment>
<keyword evidence="6 14" id="KW-0735">Signal-anchor</keyword>
<dbReference type="InterPro" id="IPR029044">
    <property type="entry name" value="Nucleotide-diphossugar_trans"/>
</dbReference>
<evidence type="ECO:0000256" key="6">
    <source>
        <dbReference type="ARBA" id="ARBA00022968"/>
    </source>
</evidence>
<evidence type="ECO:0000313" key="16">
    <source>
        <dbReference type="Proteomes" id="UP000281406"/>
    </source>
</evidence>
<keyword evidence="16" id="KW-1185">Reference proteome</keyword>
<keyword evidence="5" id="KW-0812">Transmembrane</keyword>
<comment type="similarity">
    <text evidence="2 14">Belongs to the glycosyltransferase 43 family.</text>
</comment>
<dbReference type="Pfam" id="PF03360">
    <property type="entry name" value="Glyco_transf_43"/>
    <property type="match status" value="1"/>
</dbReference>
<dbReference type="GO" id="GO:0050650">
    <property type="term" value="P:chondroitin sulfate proteoglycan biosynthetic process"/>
    <property type="evidence" value="ECO:0007669"/>
    <property type="project" value="TreeGrafter"/>
</dbReference>
<reference evidence="15 16" key="1">
    <citation type="submission" date="2018-10" db="EMBL/GenBank/DDBJ databases">
        <title>Genome assembly for a Yunnan-Guizhou Plateau 3E fish, Anabarilius grahami (Regan), and its evolutionary and genetic applications.</title>
        <authorList>
            <person name="Jiang W."/>
        </authorList>
    </citation>
    <scope>NUCLEOTIDE SEQUENCE [LARGE SCALE GENOMIC DNA]</scope>
    <source>
        <strain evidence="15">AG-KIZ</strain>
        <tissue evidence="15">Muscle</tissue>
    </source>
</reference>
<dbReference type="EMBL" id="RJVU01026577">
    <property type="protein sequence ID" value="ROL49585.1"/>
    <property type="molecule type" value="Genomic_DNA"/>
</dbReference>
<keyword evidence="14" id="KW-0479">Metal-binding</keyword>
<keyword evidence="14" id="KW-0464">Manganese</keyword>
<dbReference type="Gene3D" id="3.90.550.10">
    <property type="entry name" value="Spore Coat Polysaccharide Biosynthesis Protein SpsA, Chain A"/>
    <property type="match status" value="1"/>
</dbReference>
<comment type="subcellular location">
    <subcellularLocation>
        <location evidence="14">Golgi apparatus membrane</location>
        <topology evidence="14">Single-pass type II membrane protein</topology>
    </subcellularLocation>
    <subcellularLocation>
        <location evidence="1">Membrane</location>
        <topology evidence="1">Single-pass type II membrane protein</topology>
    </subcellularLocation>
</comment>